<protein>
    <submittedName>
        <fullName evidence="3">DUF4880 domain-containing protein</fullName>
    </submittedName>
</protein>
<proteinExistence type="predicted"/>
<gene>
    <name evidence="3" type="ORF">F0185_02740</name>
</gene>
<feature type="domain" description="FecR protein" evidence="2">
    <location>
        <begin position="122"/>
        <end position="213"/>
    </location>
</feature>
<evidence type="ECO:0000256" key="1">
    <source>
        <dbReference type="SAM" id="Phobius"/>
    </source>
</evidence>
<organism evidence="3 4">
    <name type="scientific">Massilia rubra</name>
    <dbReference type="NCBI Taxonomy" id="2607910"/>
    <lineage>
        <taxon>Bacteria</taxon>
        <taxon>Pseudomonadati</taxon>
        <taxon>Pseudomonadota</taxon>
        <taxon>Betaproteobacteria</taxon>
        <taxon>Burkholderiales</taxon>
        <taxon>Oxalobacteraceae</taxon>
        <taxon>Telluria group</taxon>
        <taxon>Massilia</taxon>
    </lineage>
</organism>
<comment type="caution">
    <text evidence="3">The sequence shown here is derived from an EMBL/GenBank/DDBJ whole genome shotgun (WGS) entry which is preliminary data.</text>
</comment>
<dbReference type="InterPro" id="IPR006860">
    <property type="entry name" value="FecR"/>
</dbReference>
<name>A0ABX0LIL3_9BURK</name>
<dbReference type="Gene3D" id="2.60.120.1440">
    <property type="match status" value="1"/>
</dbReference>
<evidence type="ECO:0000313" key="3">
    <source>
        <dbReference type="EMBL" id="NHZ32508.1"/>
    </source>
</evidence>
<keyword evidence="1" id="KW-0812">Transmembrane</keyword>
<sequence>MRRANPRSDPLAARAAAWIVRLTGDDNAERARAHAGFAAWKAADPRHAAAAAGMERLLGQVDALRGHAGGSTRPARAALATVPAGRARAKRAGAAVALALAALALPAWLTLHAWPPAYLLADVRAGAGQWHSRTLPDGSRITLHGASAVNLHFDERRRTVELVRGDILVEVAKDPGRPFVVETPQGSIRALGTRFTVARGEQATVLSMLESRVAVRSAAGTQAKAGAEAIVGAGQRVAIDAAGVHAPEPIDPAAIDDAWRLHQLVVSDRPLGEVLEQLNRHRRGQIRYDPARLDGIRVSAVLPLDDTDRALRLLQASFPQLRVRTLTAWLVLVDTKTD</sequence>
<feature type="transmembrane region" description="Helical" evidence="1">
    <location>
        <begin position="94"/>
        <end position="114"/>
    </location>
</feature>
<reference evidence="3 4" key="1">
    <citation type="submission" date="2019-09" db="EMBL/GenBank/DDBJ databases">
        <title>Taxonomy of Antarctic Massilia spp.: description of Massilia rubra sp. nov., Massilia aquatica sp. nov., Massilia mucilaginosa sp. nov., Massilia frigida sp. nov. isolated from streams, lakes and regoliths.</title>
        <authorList>
            <person name="Holochova P."/>
            <person name="Sedlacek I."/>
            <person name="Kralova S."/>
            <person name="Maslanova I."/>
            <person name="Busse H.-J."/>
            <person name="Stankova E."/>
            <person name="Vrbovska V."/>
            <person name="Kovarovic V."/>
            <person name="Bartak M."/>
            <person name="Svec P."/>
            <person name="Pantucek R."/>
        </authorList>
    </citation>
    <scope>NUCLEOTIDE SEQUENCE [LARGE SCALE GENOMIC DNA]</scope>
    <source>
        <strain evidence="3 4">CCM 8692</strain>
    </source>
</reference>
<dbReference type="RefSeq" id="WP_167221400.1">
    <property type="nucleotide sequence ID" value="NZ_VUYU01000002.1"/>
</dbReference>
<accession>A0ABX0LIL3</accession>
<dbReference type="PANTHER" id="PTHR30273">
    <property type="entry name" value="PERIPLASMIC SIGNAL SENSOR AND SIGMA FACTOR ACTIVATOR FECR-RELATED"/>
    <property type="match status" value="1"/>
</dbReference>
<keyword evidence="4" id="KW-1185">Reference proteome</keyword>
<evidence type="ECO:0000259" key="2">
    <source>
        <dbReference type="Pfam" id="PF04773"/>
    </source>
</evidence>
<evidence type="ECO:0000313" key="4">
    <source>
        <dbReference type="Proteomes" id="UP000785613"/>
    </source>
</evidence>
<dbReference type="EMBL" id="VUYU01000002">
    <property type="protein sequence ID" value="NHZ32508.1"/>
    <property type="molecule type" value="Genomic_DNA"/>
</dbReference>
<keyword evidence="1" id="KW-0472">Membrane</keyword>
<dbReference type="Proteomes" id="UP000785613">
    <property type="component" value="Unassembled WGS sequence"/>
</dbReference>
<dbReference type="PANTHER" id="PTHR30273:SF2">
    <property type="entry name" value="PROTEIN FECR"/>
    <property type="match status" value="1"/>
</dbReference>
<dbReference type="PIRSF" id="PIRSF018266">
    <property type="entry name" value="FecR"/>
    <property type="match status" value="1"/>
</dbReference>
<keyword evidence="1" id="KW-1133">Transmembrane helix</keyword>
<dbReference type="Pfam" id="PF04773">
    <property type="entry name" value="FecR"/>
    <property type="match status" value="1"/>
</dbReference>
<dbReference type="InterPro" id="IPR012373">
    <property type="entry name" value="Ferrdict_sens_TM"/>
</dbReference>